<organism evidence="2 3">
    <name type="scientific">Roseiterribacter gracilis</name>
    <dbReference type="NCBI Taxonomy" id="2812848"/>
    <lineage>
        <taxon>Bacteria</taxon>
        <taxon>Pseudomonadati</taxon>
        <taxon>Pseudomonadota</taxon>
        <taxon>Alphaproteobacteria</taxon>
        <taxon>Rhodospirillales</taxon>
        <taxon>Roseiterribacteraceae</taxon>
        <taxon>Roseiterribacter</taxon>
    </lineage>
</organism>
<keyword evidence="1" id="KW-0732">Signal</keyword>
<dbReference type="EMBL" id="BOPV01000001">
    <property type="protein sequence ID" value="GIL39815.1"/>
    <property type="molecule type" value="Genomic_DNA"/>
</dbReference>
<protein>
    <submittedName>
        <fullName evidence="2">Uncharacterized protein</fullName>
    </submittedName>
</protein>
<gene>
    <name evidence="2" type="ORF">TMPK1_20520</name>
</gene>
<evidence type="ECO:0000256" key="1">
    <source>
        <dbReference type="SAM" id="SignalP"/>
    </source>
</evidence>
<sequence>MPGTGPGMTMAKTMRSALCFLAALVALTAHAADAPVVAAKPTDLTAIDVAPGFTTIPGFTPDNRPARVLKAWRENGNAYGYSIYLITTASGMGRSDWNIVPITVPTPWHVQDMLTDTPHTFEDMVRSVRFARGKIGGEESETLVFTATRDVKDDTPAPAQVAFELYRVVVTDEMGDVLERVRTWRSTKKYCNADTALLREVGLALPRDYEGGESEDGCGP</sequence>
<evidence type="ECO:0000313" key="3">
    <source>
        <dbReference type="Proteomes" id="UP000681075"/>
    </source>
</evidence>
<name>A0A8S8XFC0_9PROT</name>
<dbReference type="AlphaFoldDB" id="A0A8S8XFC0"/>
<accession>A0A8S8XFC0</accession>
<reference evidence="2" key="1">
    <citation type="submission" date="2021-02" db="EMBL/GenBank/DDBJ databases">
        <title>Genome sequence of Rhodospirillales sp. strain TMPK1 isolated from soil.</title>
        <authorList>
            <person name="Nakai R."/>
            <person name="Kusada H."/>
            <person name="Tamaki H."/>
        </authorList>
    </citation>
    <scope>NUCLEOTIDE SEQUENCE</scope>
    <source>
        <strain evidence="2">TMPK1</strain>
    </source>
</reference>
<dbReference type="Proteomes" id="UP000681075">
    <property type="component" value="Unassembled WGS sequence"/>
</dbReference>
<feature type="chain" id="PRO_5035838369" evidence="1">
    <location>
        <begin position="32"/>
        <end position="220"/>
    </location>
</feature>
<proteinExistence type="predicted"/>
<feature type="signal peptide" evidence="1">
    <location>
        <begin position="1"/>
        <end position="31"/>
    </location>
</feature>
<keyword evidence="3" id="KW-1185">Reference proteome</keyword>
<comment type="caution">
    <text evidence="2">The sequence shown here is derived from an EMBL/GenBank/DDBJ whole genome shotgun (WGS) entry which is preliminary data.</text>
</comment>
<evidence type="ECO:0000313" key="2">
    <source>
        <dbReference type="EMBL" id="GIL39815.1"/>
    </source>
</evidence>